<evidence type="ECO:0000313" key="1">
    <source>
        <dbReference type="EMBL" id="CAA9452499.1"/>
    </source>
</evidence>
<dbReference type="AlphaFoldDB" id="A0A6J4QZG9"/>
<accession>A0A6J4QZG9</accession>
<name>A0A6J4QZG9_9ACTN</name>
<proteinExistence type="predicted"/>
<feature type="non-terminal residue" evidence="1">
    <location>
        <position position="41"/>
    </location>
</feature>
<feature type="non-terminal residue" evidence="1">
    <location>
        <position position="1"/>
    </location>
</feature>
<organism evidence="1">
    <name type="scientific">uncultured Rubrobacteraceae bacterium</name>
    <dbReference type="NCBI Taxonomy" id="349277"/>
    <lineage>
        <taxon>Bacteria</taxon>
        <taxon>Bacillati</taxon>
        <taxon>Actinomycetota</taxon>
        <taxon>Rubrobacteria</taxon>
        <taxon>Rubrobacterales</taxon>
        <taxon>Rubrobacteraceae</taxon>
        <taxon>environmental samples</taxon>
    </lineage>
</organism>
<reference evidence="1" key="1">
    <citation type="submission" date="2020-02" db="EMBL/GenBank/DDBJ databases">
        <authorList>
            <person name="Meier V. D."/>
        </authorList>
    </citation>
    <scope>NUCLEOTIDE SEQUENCE</scope>
    <source>
        <strain evidence="1">AVDCRST_MAG28</strain>
    </source>
</reference>
<sequence length="41" mass="4406">DGLLHRASEAVPGLLCFELAWSERLPKGKGGATLPQTQRCV</sequence>
<gene>
    <name evidence="1" type="ORF">AVDCRST_MAG28-1925</name>
</gene>
<protein>
    <submittedName>
        <fullName evidence="1">Uncharacterized protein</fullName>
    </submittedName>
</protein>
<dbReference type="EMBL" id="CADCVE010000036">
    <property type="protein sequence ID" value="CAA9452499.1"/>
    <property type="molecule type" value="Genomic_DNA"/>
</dbReference>